<dbReference type="InterPro" id="IPR002347">
    <property type="entry name" value="SDR_fam"/>
</dbReference>
<protein>
    <submittedName>
        <fullName evidence="3">SDR family oxidoreductase</fullName>
    </submittedName>
</protein>
<dbReference type="Gene3D" id="3.40.50.720">
    <property type="entry name" value="NAD(P)-binding Rossmann-like Domain"/>
    <property type="match status" value="1"/>
</dbReference>
<dbReference type="SUPFAM" id="SSF51735">
    <property type="entry name" value="NAD(P)-binding Rossmann-fold domains"/>
    <property type="match status" value="1"/>
</dbReference>
<dbReference type="RefSeq" id="WP_244803557.1">
    <property type="nucleotide sequence ID" value="NZ_JALIEA010000011.1"/>
</dbReference>
<accession>A0A9X1WG44</accession>
<evidence type="ECO:0000256" key="2">
    <source>
        <dbReference type="ARBA" id="ARBA00023002"/>
    </source>
</evidence>
<dbReference type="PROSITE" id="PS00061">
    <property type="entry name" value="ADH_SHORT"/>
    <property type="match status" value="1"/>
</dbReference>
<dbReference type="PRINTS" id="PR00080">
    <property type="entry name" value="SDRFAMILY"/>
</dbReference>
<comment type="caution">
    <text evidence="3">The sequence shown here is derived from an EMBL/GenBank/DDBJ whole genome shotgun (WGS) entry which is preliminary data.</text>
</comment>
<proteinExistence type="inferred from homology"/>
<dbReference type="GO" id="GO:0016616">
    <property type="term" value="F:oxidoreductase activity, acting on the CH-OH group of donors, NAD or NADP as acceptor"/>
    <property type="evidence" value="ECO:0007669"/>
    <property type="project" value="TreeGrafter"/>
</dbReference>
<dbReference type="PANTHER" id="PTHR42760">
    <property type="entry name" value="SHORT-CHAIN DEHYDROGENASES/REDUCTASES FAMILY MEMBER"/>
    <property type="match status" value="1"/>
</dbReference>
<comment type="similarity">
    <text evidence="1">Belongs to the short-chain dehydrogenases/reductases (SDR) family.</text>
</comment>
<evidence type="ECO:0000313" key="4">
    <source>
        <dbReference type="Proteomes" id="UP001139207"/>
    </source>
</evidence>
<dbReference type="FunFam" id="3.40.50.720:FF:000084">
    <property type="entry name" value="Short-chain dehydrogenase reductase"/>
    <property type="match status" value="1"/>
</dbReference>
<dbReference type="InterPro" id="IPR036291">
    <property type="entry name" value="NAD(P)-bd_dom_sf"/>
</dbReference>
<dbReference type="Proteomes" id="UP001139207">
    <property type="component" value="Unassembled WGS sequence"/>
</dbReference>
<reference evidence="3" key="1">
    <citation type="submission" date="2022-04" db="EMBL/GenBank/DDBJ databases">
        <title>Corynebacterium kalidii LD5P10.</title>
        <authorList>
            <person name="Sun J.Q."/>
        </authorList>
    </citation>
    <scope>NUCLEOTIDE SEQUENCE</scope>
    <source>
        <strain evidence="3">LD5P10</strain>
    </source>
</reference>
<dbReference type="InterPro" id="IPR020904">
    <property type="entry name" value="Sc_DH/Rdtase_CS"/>
</dbReference>
<keyword evidence="4" id="KW-1185">Reference proteome</keyword>
<organism evidence="3 4">
    <name type="scientific">Corynebacterium kalidii</name>
    <dbReference type="NCBI Taxonomy" id="2931982"/>
    <lineage>
        <taxon>Bacteria</taxon>
        <taxon>Bacillati</taxon>
        <taxon>Actinomycetota</taxon>
        <taxon>Actinomycetes</taxon>
        <taxon>Mycobacteriales</taxon>
        <taxon>Corynebacteriaceae</taxon>
        <taxon>Corynebacterium</taxon>
    </lineage>
</organism>
<name>A0A9X1WG44_9CORY</name>
<dbReference type="AlphaFoldDB" id="A0A9X1WG44"/>
<dbReference type="PANTHER" id="PTHR42760:SF115">
    <property type="entry name" value="3-OXOACYL-[ACYL-CARRIER-PROTEIN] REDUCTASE FABG"/>
    <property type="match status" value="1"/>
</dbReference>
<dbReference type="GO" id="GO:0019290">
    <property type="term" value="P:siderophore biosynthetic process"/>
    <property type="evidence" value="ECO:0007669"/>
    <property type="project" value="InterPro"/>
</dbReference>
<dbReference type="InterPro" id="IPR003560">
    <property type="entry name" value="DHB_DH"/>
</dbReference>
<gene>
    <name evidence="3" type="ORF">MUN33_03640</name>
</gene>
<dbReference type="GO" id="GO:0008667">
    <property type="term" value="F:2,3-dihydro-2,3-dihydroxybenzoate dehydrogenase activity"/>
    <property type="evidence" value="ECO:0007669"/>
    <property type="project" value="InterPro"/>
</dbReference>
<dbReference type="PRINTS" id="PR01397">
    <property type="entry name" value="DHBDHDRGNASE"/>
</dbReference>
<dbReference type="Pfam" id="PF13561">
    <property type="entry name" value="adh_short_C2"/>
    <property type="match status" value="1"/>
</dbReference>
<keyword evidence="2" id="KW-0560">Oxidoreductase</keyword>
<dbReference type="EMBL" id="JALIEA010000011">
    <property type="protein sequence ID" value="MCJ7857808.1"/>
    <property type="molecule type" value="Genomic_DNA"/>
</dbReference>
<evidence type="ECO:0000313" key="3">
    <source>
        <dbReference type="EMBL" id="MCJ7857808.1"/>
    </source>
</evidence>
<evidence type="ECO:0000256" key="1">
    <source>
        <dbReference type="ARBA" id="ARBA00006484"/>
    </source>
</evidence>
<sequence length="246" mass="24780">MTGAAGGIGGAVVRRLLSKGDVVTAADTAFAPGVVHADPQVDGDLPGTLYRVGLDVGDTEKVESTVAAVWDSVGPVDSLVNGAGVIASGPGAATTDEDWHRQFSVNAFGVFALCRALGPRMAERGGGSIVTIGSNAGVVPRSGMVAYAASKAAASSVTRSFGLELGPHNVRCNVVCPGTTRTAMIEGLGSESDLVAGRPELFKGGIPLGRIASPEDIAAVVVFLAGDDARHMTLQEVVVDGGASQR</sequence>